<accession>A0A8C5C8E2</accession>
<evidence type="ECO:0000256" key="4">
    <source>
        <dbReference type="ARBA" id="ARBA00022670"/>
    </source>
</evidence>
<feature type="compositionally biased region" description="Gly residues" evidence="8">
    <location>
        <begin position="61"/>
        <end position="79"/>
    </location>
</feature>
<feature type="region of interest" description="Disordered" evidence="8">
    <location>
        <begin position="45"/>
        <end position="105"/>
    </location>
</feature>
<dbReference type="Ensembl" id="ENSGMOT00000034668.1">
    <property type="protein sequence ID" value="ENSGMOP00000057226.1"/>
    <property type="gene ID" value="ENSGMOG00000016350.2"/>
</dbReference>
<dbReference type="SUPFAM" id="SSF54236">
    <property type="entry name" value="Ubiquitin-like"/>
    <property type="match status" value="1"/>
</dbReference>
<dbReference type="GO" id="GO:0004843">
    <property type="term" value="F:cysteine-type deubiquitinase activity"/>
    <property type="evidence" value="ECO:0007669"/>
    <property type="project" value="UniProtKB-EC"/>
</dbReference>
<evidence type="ECO:0000256" key="6">
    <source>
        <dbReference type="ARBA" id="ARBA00022801"/>
    </source>
</evidence>
<dbReference type="GO" id="GO:0006508">
    <property type="term" value="P:proteolysis"/>
    <property type="evidence" value="ECO:0007669"/>
    <property type="project" value="UniProtKB-KW"/>
</dbReference>
<reference evidence="10" key="1">
    <citation type="submission" date="2025-08" db="UniProtKB">
        <authorList>
            <consortium name="Ensembl"/>
        </authorList>
    </citation>
    <scope>IDENTIFICATION</scope>
</reference>
<evidence type="ECO:0000256" key="8">
    <source>
        <dbReference type="SAM" id="MobiDB-lite"/>
    </source>
</evidence>
<feature type="compositionally biased region" description="Low complexity" evidence="8">
    <location>
        <begin position="1034"/>
        <end position="1054"/>
    </location>
</feature>
<evidence type="ECO:0000259" key="9">
    <source>
        <dbReference type="PROSITE" id="PS50030"/>
    </source>
</evidence>
<dbReference type="CDD" id="cd14286">
    <property type="entry name" value="UBA_UBP24"/>
    <property type="match status" value="1"/>
</dbReference>
<feature type="region of interest" description="Disordered" evidence="8">
    <location>
        <begin position="1030"/>
        <end position="1054"/>
    </location>
</feature>
<dbReference type="FunFam" id="3.10.20.90:FF:000258">
    <property type="entry name" value="Ubiquitin carboxyl-terminal hydrolase 24"/>
    <property type="match status" value="1"/>
</dbReference>
<dbReference type="InterPro" id="IPR015940">
    <property type="entry name" value="UBA"/>
</dbReference>
<proteinExistence type="inferred from homology"/>
<evidence type="ECO:0000256" key="5">
    <source>
        <dbReference type="ARBA" id="ARBA00022786"/>
    </source>
</evidence>
<dbReference type="Pfam" id="PF22900">
    <property type="entry name" value="UCH_UBL1"/>
    <property type="match status" value="1"/>
</dbReference>
<dbReference type="InterPro" id="IPR029071">
    <property type="entry name" value="Ubiquitin-like_domsf"/>
</dbReference>
<protein>
    <recommendedName>
        <fullName evidence="3">ubiquitinyl hydrolase 1</fullName>
        <ecNumber evidence="3">3.4.19.12</ecNumber>
    </recommendedName>
</protein>
<comment type="similarity">
    <text evidence="2">Belongs to the peptidase C19 family.</text>
</comment>
<dbReference type="SUPFAM" id="SSF48371">
    <property type="entry name" value="ARM repeat"/>
    <property type="match status" value="1"/>
</dbReference>
<evidence type="ECO:0000313" key="11">
    <source>
        <dbReference type="Proteomes" id="UP000694546"/>
    </source>
</evidence>
<evidence type="ECO:0000256" key="7">
    <source>
        <dbReference type="ARBA" id="ARBA00022807"/>
    </source>
</evidence>
<dbReference type="InterPro" id="IPR047061">
    <property type="entry name" value="UBP24_Ubl"/>
</dbReference>
<dbReference type="InterPro" id="IPR033382">
    <property type="entry name" value="USP24_UBA"/>
</dbReference>
<dbReference type="InterPro" id="IPR055176">
    <property type="entry name" value="UBP24/USP9X/USP9Y_UBL"/>
</dbReference>
<comment type="catalytic activity">
    <reaction evidence="1">
        <text>Thiol-dependent hydrolysis of ester, thioester, amide, peptide and isopeptide bonds formed by the C-terminal Gly of ubiquitin (a 76-residue protein attached to proteins as an intracellular targeting signal).</text>
        <dbReference type="EC" id="3.4.19.12"/>
    </reaction>
</comment>
<dbReference type="Gene3D" id="1.10.8.10">
    <property type="entry name" value="DNA helicase RuvA subunit, C-terminal domain"/>
    <property type="match status" value="1"/>
</dbReference>
<organism evidence="10 11">
    <name type="scientific">Gadus morhua</name>
    <name type="common">Atlantic cod</name>
    <dbReference type="NCBI Taxonomy" id="8049"/>
    <lineage>
        <taxon>Eukaryota</taxon>
        <taxon>Metazoa</taxon>
        <taxon>Chordata</taxon>
        <taxon>Craniata</taxon>
        <taxon>Vertebrata</taxon>
        <taxon>Euteleostomi</taxon>
        <taxon>Actinopterygii</taxon>
        <taxon>Neopterygii</taxon>
        <taxon>Teleostei</taxon>
        <taxon>Neoteleostei</taxon>
        <taxon>Acanthomorphata</taxon>
        <taxon>Zeiogadaria</taxon>
        <taxon>Gadariae</taxon>
        <taxon>Gadiformes</taxon>
        <taxon>Gadoidei</taxon>
        <taxon>Gadidae</taxon>
        <taxon>Gadus</taxon>
    </lineage>
</organism>
<dbReference type="GeneTree" id="ENSGT00940000166247"/>
<keyword evidence="5" id="KW-0833">Ubl conjugation pathway</keyword>
<dbReference type="EC" id="3.4.19.12" evidence="3"/>
<dbReference type="CDD" id="cd17065">
    <property type="entry name" value="Ubl_UBP24"/>
    <property type="match status" value="1"/>
</dbReference>
<dbReference type="InterPro" id="IPR016024">
    <property type="entry name" value="ARM-type_fold"/>
</dbReference>
<dbReference type="PROSITE" id="PS50030">
    <property type="entry name" value="UBA"/>
    <property type="match status" value="1"/>
</dbReference>
<dbReference type="FunFam" id="1.10.8.10:FF:000075">
    <property type="entry name" value="Ubiquitin carboxyl-terminal hydrolase 24"/>
    <property type="match status" value="1"/>
</dbReference>
<evidence type="ECO:0000313" key="10">
    <source>
        <dbReference type="Ensembl" id="ENSGMOP00000057226.1"/>
    </source>
</evidence>
<evidence type="ECO:0000256" key="3">
    <source>
        <dbReference type="ARBA" id="ARBA00012759"/>
    </source>
</evidence>
<keyword evidence="7" id="KW-0788">Thiol protease</keyword>
<dbReference type="Pfam" id="PF25010">
    <property type="entry name" value="ARM_UBP24_USP9X-Y"/>
    <property type="match status" value="2"/>
</dbReference>
<name>A0A8C5C8E2_GADMO</name>
<dbReference type="Proteomes" id="UP000694546">
    <property type="component" value="Chromosome 12"/>
</dbReference>
<dbReference type="SUPFAM" id="SSF46934">
    <property type="entry name" value="UBA-like"/>
    <property type="match status" value="1"/>
</dbReference>
<gene>
    <name evidence="10" type="primary">usp24</name>
</gene>
<evidence type="ECO:0000256" key="1">
    <source>
        <dbReference type="ARBA" id="ARBA00000707"/>
    </source>
</evidence>
<keyword evidence="6" id="KW-0378">Hydrolase</keyword>
<feature type="compositionally biased region" description="Basic and acidic residues" evidence="8">
    <location>
        <begin position="88"/>
        <end position="97"/>
    </location>
</feature>
<keyword evidence="4" id="KW-0645">Protease</keyword>
<reference evidence="10" key="2">
    <citation type="submission" date="2025-09" db="UniProtKB">
        <authorList>
            <consortium name="Ensembl"/>
        </authorList>
    </citation>
    <scope>IDENTIFICATION</scope>
</reference>
<feature type="domain" description="UBA" evidence="9">
    <location>
        <begin position="2"/>
        <end position="44"/>
    </location>
</feature>
<keyword evidence="11" id="KW-1185">Reference proteome</keyword>
<evidence type="ECO:0000256" key="2">
    <source>
        <dbReference type="ARBA" id="ARBA00009085"/>
    </source>
</evidence>
<sequence length="1654" mass="184350">METEEEQHMTTLLCMGFPDPVAIRKALRLAKNDINEAVALLTNESPGLGYGYEPMESGPTTGSGTGGDGENSGRTGTGGFDPPPAYHDVVDSERSNDENGNCSGGSMEFPTTNLYELESRVFTDHWSIPYKREESLGKCLIASTCLARHGLADADENCKRFMDRCMHEAFKKLLTSSAVHKWGTEIHEGIYNMLMLLVELAAERVKQDPIPVNLMGVLTMAFNPDNEYHFKNRMKACQRNWAELFGEEANMFAVSPSNSYQKEPHGWLVDLVNRFGEMGGFTAIQTKLNTEEIEIACVSALVQPLGVCAEYLNSSLVQPMLDPVIHKMITYVQNLEEKDLKDKRLVSIPDLLSAIKLLCMRFQRELVTVVDDLRLDTLLRMLKTPHFSTKMNSLKEVTKLIEESTVSKTVKNAIDTDKLLDWLVENSVLSIALEGNIDQAQYCERIKGIIELLGSKLSMDELSKIWRIQAGQSSTVIENIHTIIAAAAVKFNFDQLSHLFVLIQKSWEVESDRVRQKLLSLIGRIGREARSEATTGKVLEVLWELAHLPTLPTSLVQQASEEHLGILSDAYAVKETIKRSYIIKCIEDIKKLQIQEESKGSESQSSFLTGSWGKRKANTSASQQSSPQAVWVVPALRQLHEITRSFIKQTYQKQDKSIIQDLKKNFEIVKLITGSLVCCHRLAVTAAGNNGLSSSTLVDGRYTYQEYLDGHLRFLAFFLQEASLYLVWNRAKEIWECLVSGPDVCEQDREMCFEWFTKGQHDLESDVQQQLFKEKILKLEPYEITMNGFNLFKTFFENVNLCDHRLKRQGTQLCVERLDLVGMDFIWRIAMETPDEEIANEAIQLIITYSYTNLNPKMKKDSVSLHKKFIADCYKRLEAASSALGGPTLTHAVTRATKMLTATAMPTVATSVQSPSRSTKLVIIERLLLLAERYVLTIEDQYSVPRTILPHGASFNGHPVTLHVTYESTKDTFTLEAHSNETIGSVRWKISEHLSCPVDNVQIFANDSVLTMNRDQKLLSQLGFSDEQSLTVKSSSTGTPSGSSESSTSASSSSSSAVFNSAYALEQEKSLPGVVMALVCNVFEMLYQLANLDESRITLRVRKLLLLIPTDPEVQDALDNFVPKESSVWSHQKTLFTLGQSAGSRSPSMSSKQQHQPSAASILESLFRSSAPGMSTFRVLYNLEVLSSKLMPTSDDEMAKTSVKSFCENFLKAGGLSLVVNVMQRDSIPSEVDYETRQGVYSICLQLARFLLVGQSMPASLDDDNLRDGDALSSRPFRNAGRAGRQLSLCGTPEKSSYRQMSLSERSSIRVEEIVPAARVAIQTMEVGDYTSTVACFMRLTWAAAAGRLDLVGSPQPIRDSHSSLLPQGVRTRVSSTASFYNLPSVNDFIIDILLGSSSGEIRRVACDQLYTLSQSDTSGLQEVQKPNLFLLTVVLSAQLPLWSPTSVMRGVNQRLLSQCTEYFELRCQLLDDLTSSEMEALKLSAANMLEDEISWLDNFEPSWGSEMETSEADNILQAGHLRLIKTLLSLCGKEKEQLGPSLIQQLLDDFLFRASRIIINSSNPAPAPTPSHDFHPKCSTASSRLAAYEVLVMLADSSLPNLQLITKELLSMHHTPDPSLSKEFDVRLDKGFSGSYFKGPFPMTYSLQMTSNS</sequence>
<dbReference type="InterPro" id="IPR056850">
    <property type="entry name" value="ARM_UBP34_24_USP9X_Y"/>
</dbReference>
<dbReference type="Gene3D" id="3.10.20.90">
    <property type="entry name" value="Phosphatidylinositol 3-kinase Catalytic Subunit, Chain A, domain 1"/>
    <property type="match status" value="1"/>
</dbReference>
<dbReference type="InterPro" id="IPR009060">
    <property type="entry name" value="UBA-like_sf"/>
</dbReference>